<dbReference type="Gene3D" id="3.40.50.720">
    <property type="entry name" value="NAD(P)-binding Rossmann-like Domain"/>
    <property type="match status" value="1"/>
</dbReference>
<organism evidence="5 6">
    <name type="scientific">Cyphellophora attinorum</name>
    <dbReference type="NCBI Taxonomy" id="1664694"/>
    <lineage>
        <taxon>Eukaryota</taxon>
        <taxon>Fungi</taxon>
        <taxon>Dikarya</taxon>
        <taxon>Ascomycota</taxon>
        <taxon>Pezizomycotina</taxon>
        <taxon>Eurotiomycetes</taxon>
        <taxon>Chaetothyriomycetidae</taxon>
        <taxon>Chaetothyriales</taxon>
        <taxon>Cyphellophoraceae</taxon>
        <taxon>Cyphellophora</taxon>
    </lineage>
</organism>
<dbReference type="InterPro" id="IPR002225">
    <property type="entry name" value="3Beta_OHSteriod_DH/Estase"/>
</dbReference>
<dbReference type="SUPFAM" id="SSF51735">
    <property type="entry name" value="NAD(P)-binding Rossmann-fold domains"/>
    <property type="match status" value="1"/>
</dbReference>
<gene>
    <name evidence="5" type="ORF">AB675_1195</name>
</gene>
<dbReference type="GO" id="GO:0005783">
    <property type="term" value="C:endoplasmic reticulum"/>
    <property type="evidence" value="ECO:0007669"/>
    <property type="project" value="TreeGrafter"/>
</dbReference>
<accession>A0A0N1P001</accession>
<evidence type="ECO:0000256" key="2">
    <source>
        <dbReference type="ARBA" id="ARBA00023445"/>
    </source>
</evidence>
<dbReference type="PANTHER" id="PTHR10366">
    <property type="entry name" value="NAD DEPENDENT EPIMERASE/DEHYDRATASE"/>
    <property type="match status" value="1"/>
</dbReference>
<dbReference type="STRING" id="1664694.A0A0N1P001"/>
<dbReference type="GeneID" id="28732721"/>
<keyword evidence="3" id="KW-0472">Membrane</keyword>
<dbReference type="AlphaFoldDB" id="A0A0N1P001"/>
<name>A0A0N1P001_9EURO</name>
<evidence type="ECO:0000256" key="1">
    <source>
        <dbReference type="ARBA" id="ARBA00023002"/>
    </source>
</evidence>
<dbReference type="GO" id="GO:0006696">
    <property type="term" value="P:ergosterol biosynthetic process"/>
    <property type="evidence" value="ECO:0007669"/>
    <property type="project" value="TreeGrafter"/>
</dbReference>
<evidence type="ECO:0000313" key="6">
    <source>
        <dbReference type="Proteomes" id="UP000038010"/>
    </source>
</evidence>
<dbReference type="PANTHER" id="PTHR10366:SF447">
    <property type="entry name" value="HYDROXYSTEROID DEHYDROGENASE_ISOMERASE FAMILY PROTEIN, PUTATIVE (AFU_ORTHOLOGUE AFUA_1G06450)-RELATED"/>
    <property type="match status" value="1"/>
</dbReference>
<dbReference type="InterPro" id="IPR050425">
    <property type="entry name" value="NAD(P)_dehydrat-like"/>
</dbReference>
<keyword evidence="6" id="KW-1185">Reference proteome</keyword>
<keyword evidence="3" id="KW-0812">Transmembrane</keyword>
<keyword evidence="1" id="KW-0560">Oxidoreductase</keyword>
<evidence type="ECO:0000259" key="4">
    <source>
        <dbReference type="Pfam" id="PF01073"/>
    </source>
</evidence>
<evidence type="ECO:0000256" key="3">
    <source>
        <dbReference type="SAM" id="Phobius"/>
    </source>
</evidence>
<feature type="transmembrane region" description="Helical" evidence="3">
    <location>
        <begin position="6"/>
        <end position="24"/>
    </location>
</feature>
<reference evidence="5 6" key="1">
    <citation type="submission" date="2015-06" db="EMBL/GenBank/DDBJ databases">
        <title>Draft genome of the ant-associated black yeast Phialophora attae CBS 131958.</title>
        <authorList>
            <person name="Moreno L.F."/>
            <person name="Stielow B.J."/>
            <person name="de Hoog S."/>
            <person name="Vicente V.A."/>
            <person name="Weiss V.A."/>
            <person name="de Vries M."/>
            <person name="Cruz L.M."/>
            <person name="Souza E.M."/>
        </authorList>
    </citation>
    <scope>NUCLEOTIDE SEQUENCE [LARGE SCALE GENOMIC DNA]</scope>
    <source>
        <strain evidence="5 6">CBS 131958</strain>
    </source>
</reference>
<dbReference type="GO" id="GO:0000252">
    <property type="term" value="F:3-beta-hydroxysteroid dehydrogenase [NAD(P)+]/C4-decarboxylase activity"/>
    <property type="evidence" value="ECO:0007669"/>
    <property type="project" value="TreeGrafter"/>
</dbReference>
<comment type="similarity">
    <text evidence="2">Belongs to the NAD(P)-dependent epimerase/dehydratase family. Dihydroflavonol-4-reductase subfamily.</text>
</comment>
<keyword evidence="3" id="KW-1133">Transmembrane helix</keyword>
<dbReference type="Proteomes" id="UP000038010">
    <property type="component" value="Unassembled WGS sequence"/>
</dbReference>
<dbReference type="OrthoDB" id="10058185at2759"/>
<proteinExistence type="inferred from homology"/>
<feature type="domain" description="3-beta hydroxysteroid dehydrogenase/isomerase" evidence="4">
    <location>
        <begin position="76"/>
        <end position="344"/>
    </location>
</feature>
<dbReference type="EMBL" id="LFJN01000020">
    <property type="protein sequence ID" value="KPI38225.1"/>
    <property type="molecule type" value="Genomic_DNA"/>
</dbReference>
<dbReference type="InterPro" id="IPR036291">
    <property type="entry name" value="NAD(P)-bd_dom_sf"/>
</dbReference>
<dbReference type="Pfam" id="PF01073">
    <property type="entry name" value="3Beta_HSD"/>
    <property type="match status" value="1"/>
</dbReference>
<sequence length="450" mass="50956">MDDNVRYTIYGVLIVLAHVIWWLWRLNRTLKATPDSLKKFVTPWEPEKIREAYKNVRSAEEASRPHLRSKKGRRYVIVGGSGTVGSWIVQHLLWRGEDPQAIRILDIVAPTRPEATDLNFIKTDVADDESVEAAYNAAWPERVRNQPLTVFHCAAKIYVADASLRYLDKYVPVNVDGVRFSMEAAKKTGCDCFIATSSSSVSLLSTNWWSIAGPTNYIQLRPNSEPLLELDSDEFSNCYQYTKVLMEDLVSKANEEGFRTGIIRPGHAIYGHGTNNDNSVTWRNLRMKGGITWLKPCVMNFVHCINVSLGQLALEDRLLVDPKVSGKGYAITERPELYHNYYRVLETLGGCTFPDVQPLMMLSLAQMIEMYEWVRSYLPLPAITGDLHNLQPGMLKMCMLHVLFDSKAAAKDLGYQPAFDTLEGLCMTVKDWNEKESSKNGSIDSKSNLF</sequence>
<dbReference type="VEuPathDB" id="FungiDB:AB675_1195"/>
<evidence type="ECO:0000313" key="5">
    <source>
        <dbReference type="EMBL" id="KPI38225.1"/>
    </source>
</evidence>
<protein>
    <recommendedName>
        <fullName evidence="4">3-beta hydroxysteroid dehydrogenase/isomerase domain-containing protein</fullName>
    </recommendedName>
</protein>
<dbReference type="RefSeq" id="XP_017998188.1">
    <property type="nucleotide sequence ID" value="XM_018140851.1"/>
</dbReference>
<comment type="caution">
    <text evidence="5">The sequence shown here is derived from an EMBL/GenBank/DDBJ whole genome shotgun (WGS) entry which is preliminary data.</text>
</comment>